<accession>A0A0T5XCL0</accession>
<dbReference type="InterPro" id="IPR013078">
    <property type="entry name" value="His_Pase_superF_clade-1"/>
</dbReference>
<dbReference type="SUPFAM" id="SSF53254">
    <property type="entry name" value="Phosphoglycerate mutase-like"/>
    <property type="match status" value="1"/>
</dbReference>
<dbReference type="AlphaFoldDB" id="A0A0T5XCL0"/>
<name>A0A0T5XCL0_9BACT</name>
<dbReference type="Gene3D" id="3.40.50.1240">
    <property type="entry name" value="Phosphoglycerate mutase-like"/>
    <property type="match status" value="1"/>
</dbReference>
<protein>
    <submittedName>
        <fullName evidence="2">Phosphoglycerate mutase family protein</fullName>
    </submittedName>
</protein>
<dbReference type="InterPro" id="IPR001345">
    <property type="entry name" value="PG/BPGM_mutase_AS"/>
</dbReference>
<evidence type="ECO:0000256" key="1">
    <source>
        <dbReference type="PIRSR" id="PIRSR613078-2"/>
    </source>
</evidence>
<keyword evidence="3" id="KW-1185">Reference proteome</keyword>
<feature type="binding site" evidence="1">
    <location>
        <begin position="14"/>
        <end position="21"/>
    </location>
    <ligand>
        <name>substrate</name>
    </ligand>
</feature>
<dbReference type="Proteomes" id="UP000005273">
    <property type="component" value="Unassembled WGS sequence"/>
</dbReference>
<proteinExistence type="predicted"/>
<dbReference type="PROSITE" id="PS00175">
    <property type="entry name" value="PG_MUTASE"/>
    <property type="match status" value="1"/>
</dbReference>
<dbReference type="SMART" id="SM00855">
    <property type="entry name" value="PGAM"/>
    <property type="match status" value="1"/>
</dbReference>
<feature type="binding site" evidence="1">
    <location>
        <position position="101"/>
    </location>
    <ligand>
        <name>substrate</name>
    </ligand>
</feature>
<dbReference type="Pfam" id="PF00300">
    <property type="entry name" value="His_Phos_1"/>
    <property type="match status" value="1"/>
</dbReference>
<comment type="caution">
    <text evidence="2">The sequence shown here is derived from an EMBL/GenBank/DDBJ whole genome shotgun (WGS) entry which is preliminary data.</text>
</comment>
<feature type="binding site" evidence="1">
    <location>
        <position position="65"/>
    </location>
    <ligand>
        <name>substrate</name>
    </ligand>
</feature>
<dbReference type="OrthoDB" id="9782128at2"/>
<evidence type="ECO:0000313" key="3">
    <source>
        <dbReference type="Proteomes" id="UP000005273"/>
    </source>
</evidence>
<dbReference type="RefSeq" id="WP_009201617.1">
    <property type="nucleotide sequence ID" value="NZ_ACJX03000001.1"/>
</dbReference>
<dbReference type="STRING" id="592015.HMPREF1705_02920"/>
<evidence type="ECO:0000313" key="2">
    <source>
        <dbReference type="EMBL" id="KRT35678.1"/>
    </source>
</evidence>
<dbReference type="InterPro" id="IPR050275">
    <property type="entry name" value="PGM_Phosphatase"/>
</dbReference>
<reference evidence="3" key="1">
    <citation type="submission" date="2012-09" db="EMBL/GenBank/DDBJ databases">
        <authorList>
            <person name="Weinstock G."/>
            <person name="Sodergren E."/>
            <person name="Clifton S."/>
            <person name="Fulton L."/>
            <person name="Fulton B."/>
            <person name="Courtney L."/>
            <person name="Fronick C."/>
            <person name="Harrison M."/>
            <person name="Strong C."/>
            <person name="Farmer C."/>
            <person name="Delehaunty K."/>
            <person name="Markovic C."/>
            <person name="Hall O."/>
            <person name="Minx P."/>
            <person name="Tomlinson C."/>
            <person name="Mitreva M."/>
            <person name="Nelson J."/>
            <person name="Hou S."/>
            <person name="Wollam A."/>
            <person name="Pepin K.H."/>
            <person name="Johnson M."/>
            <person name="Bhonagiri V."/>
            <person name="Nash W.E."/>
            <person name="Suruliraj S."/>
            <person name="Warren W."/>
            <person name="Chinwalla A."/>
            <person name="Mardis E.R."/>
            <person name="Wilson R.K."/>
        </authorList>
    </citation>
    <scope>NUCLEOTIDE SEQUENCE [LARGE SCALE GENOMIC DNA]</scope>
    <source>
        <strain evidence="3">OS1</strain>
    </source>
</reference>
<dbReference type="PANTHER" id="PTHR48100">
    <property type="entry name" value="BROAD-SPECIFICITY PHOSPHATASE YOR283W-RELATED"/>
    <property type="match status" value="1"/>
</dbReference>
<organism evidence="2 3">
    <name type="scientific">Acetomicrobium hydrogeniformans ATCC BAA-1850</name>
    <dbReference type="NCBI Taxonomy" id="592015"/>
    <lineage>
        <taxon>Bacteria</taxon>
        <taxon>Thermotogati</taxon>
        <taxon>Synergistota</taxon>
        <taxon>Synergistia</taxon>
        <taxon>Synergistales</taxon>
        <taxon>Acetomicrobiaceae</taxon>
        <taxon>Acetomicrobium</taxon>
    </lineage>
</organism>
<dbReference type="EMBL" id="ACJX03000001">
    <property type="protein sequence ID" value="KRT35678.1"/>
    <property type="molecule type" value="Genomic_DNA"/>
</dbReference>
<sequence length="217" mass="24818">MADPAETTKIILVRHGECEGNVEGLFRGRSDFPLNKNGVRQAQSLAEEIANLERVDFIFTSPLKRSAETAQIISQRMGNIPVTALQGFTNISLGPWEGRKKKEIMQEYPEEWSLWIKSPERLKLPNAESISDVQKRAFSTLEFLVQKHREKTLLIVSHRAVLKPLIAACIQISDPYFWRIHVDTASYSIIVHDEARGYCLTLLNQTKHLENFTSEWV</sequence>
<dbReference type="GO" id="GO:0016791">
    <property type="term" value="F:phosphatase activity"/>
    <property type="evidence" value="ECO:0007669"/>
    <property type="project" value="TreeGrafter"/>
</dbReference>
<dbReference type="InterPro" id="IPR029033">
    <property type="entry name" value="His_PPase_superfam"/>
</dbReference>
<dbReference type="CDD" id="cd07067">
    <property type="entry name" value="HP_PGM_like"/>
    <property type="match status" value="1"/>
</dbReference>
<dbReference type="eggNOG" id="COG0406">
    <property type="taxonomic scope" value="Bacteria"/>
</dbReference>
<gene>
    <name evidence="2" type="ORF">HMPREF1705_02920</name>
</gene>